<evidence type="ECO:0000313" key="4">
    <source>
        <dbReference type="EMBL" id="NOU53058.1"/>
    </source>
</evidence>
<keyword evidence="2" id="KW-0812">Transmembrane</keyword>
<sequence length="1286" mass="142684">MQVKTFCFFCVRKIWQVFAITLVMLAVLVSIIKYSLPYANDYRESIEDIIHQQFGVDLSLGSISASWESSGPALVLENLTFVDNESAPIALSIKKTSLQLNLLESLKNWQIRSNYFVIDGFSAQVNLAQLAQANDEQSAAFEQQSLIESLFLGETGHFSIQSSQLNLRTKNGFIHTLLLNDLTWQNSPQSHQGEGEVAIPGLQQGRFSARLALTGSTLRDLAGKVYLQAQNVDVAEWLTEQLSTEQKHISTELNGELWLALDNGKVQDVTINTLPSKVQWQDAQRTHQLIMQQGQLQLIPTQGQWQLRSSELLLSLDNQNYIPAKLQGEFGELNRSVWFEDVSVGLIKELSQLLNIDGINALANAEVTGQLQGRIAWSPASSYQVWLNMDNLGWSAFNGIPSLTDVRVEVLWQSTGAAVHVFSEQSALASPGTFRKPLDYEQLNAQLQVYKQDNVWHISSDSLWFNNKALTIAGEMHLALTAQPTLDLYAEVLGGNAKTAGDYYPRSVMSKNLIEYLDRGILAGQHRKSQVLLSGALEAFPYEQGQGQFEVLSHIDHAEFLFAPDWPAVKNADVTLHFANERMDIYANQGELINQQLTSPVIVSLPNLNQADNLYVAINHETDAQTLLPFFDATPLKDPLVNILEVVQGRGQVQGQVNLDIDLNTLDVNASGKVHLDNTNIFLKQPGMALSGVRGVLHFDDDRIELKQSSATWLDMPISFDVNADGDNRKYEVNVDATLSAQADKLIPYAHGLLDDFIEGTSELHTNVNLKFKEQGFNYSAQFQANLNGVTSHLPSPYQKNSEEEWAFNALVQGDDISNLITFNLADKLFFNGILDNQTGQLSQAQLSVGQENKGLSGKGFHVAISQPSIVIDSWLTFIDRLISLPSDSSQNDSLLPPLEMITAEFASAQFADIPFTDLEMRLLPNADGMTMKLNAKELRANVLLPQKQSSRPIRIDSDYLRINLIEQPEPSEKRRDSDLDWLTRIPAIEFNCGDCKLGNYQLDKVSASLFGDGKQLTIAELVVDKNDHVLRGKGRWVAGRSYVDGILNSKDIGELFDEFDLTSTIKDSRANVAYQLNWQGAPYDFDIATLAGEVNWELGEGHLTEISDQGARVFSLLSLDSLIRKLKLDFRDVFSKGFFYNQMKGSVQIDKGIAYTKDAKLDGVPADLSIQGYADLNTQEINYDLAVAPQVTSSIPVIVAWMVNPVSGLAALALDKVIHSARVISEIKFKVTGTMSEPVVQEIDRKSREVEIPQAAQNEPPKPQLGLESDKPLQLNDQGSTPISG</sequence>
<protein>
    <submittedName>
        <fullName evidence="4">TIGR02099 family protein</fullName>
    </submittedName>
</protein>
<dbReference type="InterPro" id="IPR011836">
    <property type="entry name" value="YhdP"/>
</dbReference>
<dbReference type="PANTHER" id="PTHR38690:SF1">
    <property type="entry name" value="PROTEASE"/>
    <property type="match status" value="1"/>
</dbReference>
<evidence type="ECO:0000313" key="5">
    <source>
        <dbReference type="Proteomes" id="UP000586305"/>
    </source>
</evidence>
<comment type="caution">
    <text evidence="4">The sequence shown here is derived from an EMBL/GenBank/DDBJ whole genome shotgun (WGS) entry which is preliminary data.</text>
</comment>
<reference evidence="4 5" key="1">
    <citation type="submission" date="2020-04" db="EMBL/GenBank/DDBJ databases">
        <title>Pseudoalteromonas caenipelagi sp. nov., isolated from a tidal flat.</title>
        <authorList>
            <person name="Park S."/>
            <person name="Yoon J.-H."/>
        </authorList>
    </citation>
    <scope>NUCLEOTIDE SEQUENCE [LARGE SCALE GENOMIC DNA]</scope>
    <source>
        <strain evidence="4 5">JBTF-M23</strain>
    </source>
</reference>
<accession>A0A849VK85</accession>
<feature type="domain" description="YhdP central" evidence="3">
    <location>
        <begin position="5"/>
        <end position="1241"/>
    </location>
</feature>
<organism evidence="4 5">
    <name type="scientific">Pseudoalteromonas caenipelagi</name>
    <dbReference type="NCBI Taxonomy" id="2726988"/>
    <lineage>
        <taxon>Bacteria</taxon>
        <taxon>Pseudomonadati</taxon>
        <taxon>Pseudomonadota</taxon>
        <taxon>Gammaproteobacteria</taxon>
        <taxon>Alteromonadales</taxon>
        <taxon>Pseudoalteromonadaceae</taxon>
        <taxon>Pseudoalteromonas</taxon>
    </lineage>
</organism>
<dbReference type="InterPro" id="IPR025263">
    <property type="entry name" value="YhdP_central"/>
</dbReference>
<name>A0A849VK85_9GAMM</name>
<feature type="compositionally biased region" description="Polar residues" evidence="1">
    <location>
        <begin position="1276"/>
        <end position="1286"/>
    </location>
</feature>
<evidence type="ECO:0000259" key="3">
    <source>
        <dbReference type="Pfam" id="PF13116"/>
    </source>
</evidence>
<dbReference type="NCBIfam" id="TIGR02099">
    <property type="entry name" value="YhdP family protein"/>
    <property type="match status" value="1"/>
</dbReference>
<keyword evidence="2" id="KW-1133">Transmembrane helix</keyword>
<keyword evidence="5" id="KW-1185">Reference proteome</keyword>
<feature type="transmembrane region" description="Helical" evidence="2">
    <location>
        <begin position="14"/>
        <end position="36"/>
    </location>
</feature>
<gene>
    <name evidence="4" type="ORF">HG263_21380</name>
</gene>
<feature type="region of interest" description="Disordered" evidence="1">
    <location>
        <begin position="1254"/>
        <end position="1286"/>
    </location>
</feature>
<evidence type="ECO:0000256" key="1">
    <source>
        <dbReference type="SAM" id="MobiDB-lite"/>
    </source>
</evidence>
<dbReference type="PANTHER" id="PTHR38690">
    <property type="entry name" value="PROTEASE-RELATED"/>
    <property type="match status" value="1"/>
</dbReference>
<keyword evidence="2" id="KW-0472">Membrane</keyword>
<dbReference type="Proteomes" id="UP000586305">
    <property type="component" value="Unassembled WGS sequence"/>
</dbReference>
<proteinExistence type="predicted"/>
<dbReference type="RefSeq" id="WP_171628092.1">
    <property type="nucleotide sequence ID" value="NZ_JABBPG010000015.1"/>
</dbReference>
<evidence type="ECO:0000256" key="2">
    <source>
        <dbReference type="SAM" id="Phobius"/>
    </source>
</evidence>
<dbReference type="EMBL" id="JABBPG010000015">
    <property type="protein sequence ID" value="NOU53058.1"/>
    <property type="molecule type" value="Genomic_DNA"/>
</dbReference>
<dbReference type="Pfam" id="PF13116">
    <property type="entry name" value="YhdP"/>
    <property type="match status" value="1"/>
</dbReference>